<evidence type="ECO:0000313" key="3">
    <source>
        <dbReference type="Proteomes" id="UP001152888"/>
    </source>
</evidence>
<sequence length="57" mass="6079">MLIIYLLIALDVLSFVTNLAIQTKHVLLLGGSFFAIGLLGSLSSLLSVVWRPIALGP</sequence>
<keyword evidence="3" id="KW-1185">Reference proteome</keyword>
<keyword evidence="1" id="KW-0812">Transmembrane</keyword>
<keyword evidence="1" id="KW-0472">Membrane</keyword>
<dbReference type="EMBL" id="CAKOFQ010006929">
    <property type="protein sequence ID" value="CAH1982927.1"/>
    <property type="molecule type" value="Genomic_DNA"/>
</dbReference>
<evidence type="ECO:0000256" key="1">
    <source>
        <dbReference type="SAM" id="Phobius"/>
    </source>
</evidence>
<evidence type="ECO:0000313" key="2">
    <source>
        <dbReference type="EMBL" id="CAH1982927.1"/>
    </source>
</evidence>
<feature type="transmembrane region" description="Helical" evidence="1">
    <location>
        <begin position="30"/>
        <end position="50"/>
    </location>
</feature>
<name>A0A9P0L2S3_ACAOB</name>
<gene>
    <name evidence="2" type="ORF">ACAOBT_LOCUS15282</name>
</gene>
<dbReference type="Proteomes" id="UP001152888">
    <property type="component" value="Unassembled WGS sequence"/>
</dbReference>
<keyword evidence="1" id="KW-1133">Transmembrane helix</keyword>
<protein>
    <submittedName>
        <fullName evidence="2">Uncharacterized protein</fullName>
    </submittedName>
</protein>
<comment type="caution">
    <text evidence="2">The sequence shown here is derived from an EMBL/GenBank/DDBJ whole genome shotgun (WGS) entry which is preliminary data.</text>
</comment>
<dbReference type="AlphaFoldDB" id="A0A9P0L2S3"/>
<organism evidence="2 3">
    <name type="scientific">Acanthoscelides obtectus</name>
    <name type="common">Bean weevil</name>
    <name type="synonym">Bruchus obtectus</name>
    <dbReference type="NCBI Taxonomy" id="200917"/>
    <lineage>
        <taxon>Eukaryota</taxon>
        <taxon>Metazoa</taxon>
        <taxon>Ecdysozoa</taxon>
        <taxon>Arthropoda</taxon>
        <taxon>Hexapoda</taxon>
        <taxon>Insecta</taxon>
        <taxon>Pterygota</taxon>
        <taxon>Neoptera</taxon>
        <taxon>Endopterygota</taxon>
        <taxon>Coleoptera</taxon>
        <taxon>Polyphaga</taxon>
        <taxon>Cucujiformia</taxon>
        <taxon>Chrysomeloidea</taxon>
        <taxon>Chrysomelidae</taxon>
        <taxon>Bruchinae</taxon>
        <taxon>Bruchini</taxon>
        <taxon>Acanthoscelides</taxon>
    </lineage>
</organism>
<proteinExistence type="predicted"/>
<reference evidence="2" key="1">
    <citation type="submission" date="2022-03" db="EMBL/GenBank/DDBJ databases">
        <authorList>
            <person name="Sayadi A."/>
        </authorList>
    </citation>
    <scope>NUCLEOTIDE SEQUENCE</scope>
</reference>
<accession>A0A9P0L2S3</accession>
<dbReference type="OrthoDB" id="440553at2759"/>